<accession>A0A0F9CSX7</accession>
<gene>
    <name evidence="2" type="ORF">LCGC14_2630140</name>
</gene>
<protein>
    <recommendedName>
        <fullName evidence="3">CoA transferase</fullName>
    </recommendedName>
</protein>
<sequence>KNSMNRTLGGIRIIELAQYISGPYCGMLLAGFGADVTKIEEPGTGDLSRRCGPFPEDIPHPDRSGLFHYLNRNKRGITLDIRRATGRKILLELLKDADVLVEDMRPKLAKELKLDFDHLKEVNPKLIVASITPFGQTGPYKDFKAYAINTSAIGGMSSIVGESQREPLTPPFALGHFQTGIIAANAVMFALMAKRKSEKGQHIDISEAESWAIFHTGNVVSAFIYSGRKRNRSGHRTFAPYPYTLLPCKDGYISMIALRGSEWKRFLEIIGDGEVPKWYASDDRFKDRLKAGIEYADVLDSLLSPWLMSHTRAEIFSRCREKHVPFTPVRNMDEVVNCEHLNKRGYFKEISFSGMNPFKCPGAPVRFSKSRWDLKHTAPALSEHNDEIYCEHLEYSRAQLAQLRRTHII</sequence>
<dbReference type="Gene3D" id="3.30.1540.10">
    <property type="entry name" value="formyl-coa transferase, domain 3"/>
    <property type="match status" value="1"/>
</dbReference>
<organism evidence="2">
    <name type="scientific">marine sediment metagenome</name>
    <dbReference type="NCBI Taxonomy" id="412755"/>
    <lineage>
        <taxon>unclassified sequences</taxon>
        <taxon>metagenomes</taxon>
        <taxon>ecological metagenomes</taxon>
    </lineage>
</organism>
<keyword evidence="1" id="KW-0808">Transferase</keyword>
<evidence type="ECO:0000313" key="2">
    <source>
        <dbReference type="EMBL" id="KKK99696.1"/>
    </source>
</evidence>
<feature type="non-terminal residue" evidence="2">
    <location>
        <position position="1"/>
    </location>
</feature>
<dbReference type="InterPro" id="IPR023606">
    <property type="entry name" value="CoA-Trfase_III_dom_1_sf"/>
</dbReference>
<dbReference type="PANTHER" id="PTHR48207">
    <property type="entry name" value="SUCCINATE--HYDROXYMETHYLGLUTARATE COA-TRANSFERASE"/>
    <property type="match status" value="1"/>
</dbReference>
<dbReference type="SUPFAM" id="SSF89796">
    <property type="entry name" value="CoA-transferase family III (CaiB/BaiF)"/>
    <property type="match status" value="1"/>
</dbReference>
<dbReference type="InterPro" id="IPR050483">
    <property type="entry name" value="CoA-transferase_III_domain"/>
</dbReference>
<reference evidence="2" key="1">
    <citation type="journal article" date="2015" name="Nature">
        <title>Complex archaea that bridge the gap between prokaryotes and eukaryotes.</title>
        <authorList>
            <person name="Spang A."/>
            <person name="Saw J.H."/>
            <person name="Jorgensen S.L."/>
            <person name="Zaremba-Niedzwiedzka K."/>
            <person name="Martijn J."/>
            <person name="Lind A.E."/>
            <person name="van Eijk R."/>
            <person name="Schleper C."/>
            <person name="Guy L."/>
            <person name="Ettema T.J."/>
        </authorList>
    </citation>
    <scope>NUCLEOTIDE SEQUENCE</scope>
</reference>
<dbReference type="InterPro" id="IPR003673">
    <property type="entry name" value="CoA-Trfase_fam_III"/>
</dbReference>
<dbReference type="Gene3D" id="3.40.50.10540">
    <property type="entry name" value="Crotonobetainyl-coa:carnitine coa-transferase, domain 1"/>
    <property type="match status" value="1"/>
</dbReference>
<dbReference type="AlphaFoldDB" id="A0A0F9CSX7"/>
<evidence type="ECO:0008006" key="3">
    <source>
        <dbReference type="Google" id="ProtNLM"/>
    </source>
</evidence>
<comment type="caution">
    <text evidence="2">The sequence shown here is derived from an EMBL/GenBank/DDBJ whole genome shotgun (WGS) entry which is preliminary data.</text>
</comment>
<dbReference type="EMBL" id="LAZR01045092">
    <property type="protein sequence ID" value="KKK99696.1"/>
    <property type="molecule type" value="Genomic_DNA"/>
</dbReference>
<dbReference type="Pfam" id="PF02515">
    <property type="entry name" value="CoA_transf_3"/>
    <property type="match status" value="1"/>
</dbReference>
<proteinExistence type="predicted"/>
<dbReference type="GO" id="GO:0008410">
    <property type="term" value="F:CoA-transferase activity"/>
    <property type="evidence" value="ECO:0007669"/>
    <property type="project" value="TreeGrafter"/>
</dbReference>
<name>A0A0F9CSX7_9ZZZZ</name>
<dbReference type="InterPro" id="IPR044855">
    <property type="entry name" value="CoA-Trfase_III_dom3_sf"/>
</dbReference>
<dbReference type="PANTHER" id="PTHR48207:SF3">
    <property type="entry name" value="SUCCINATE--HYDROXYMETHYLGLUTARATE COA-TRANSFERASE"/>
    <property type="match status" value="1"/>
</dbReference>
<evidence type="ECO:0000256" key="1">
    <source>
        <dbReference type="ARBA" id="ARBA00022679"/>
    </source>
</evidence>